<accession>A0A0M2NBC5</accession>
<feature type="coiled-coil region" evidence="6">
    <location>
        <begin position="262"/>
        <end position="385"/>
    </location>
</feature>
<evidence type="ECO:0000259" key="9">
    <source>
        <dbReference type="Pfam" id="PF02687"/>
    </source>
</evidence>
<comment type="caution">
    <text evidence="11">The sequence shown here is derived from an EMBL/GenBank/DDBJ whole genome shotgun (WGS) entry which is preliminary data.</text>
</comment>
<dbReference type="InterPro" id="IPR003838">
    <property type="entry name" value="ABC3_permease_C"/>
</dbReference>
<sequence>MVKETLREIWKSRNRFFSILGIVALGVAFFVGVKVSCPDMKLTMEHYYEDTNLADMHLASTYGFNENDLKAIEAEAGIRGIMPAYSVDAFVDTGSRADTIVKVLSYDTKAQRDTNNDINRPVLKEGRMPENPGECVVEKNIHSPKEFEIGNQISLLPGKKDDDISDTLKVDKFTIVGIVESSSFISFDRGKTQIGDGEIDTFMFIPAEDFNLDVYTDVYLTLDSTAGLSPFEQPYKDAVAAAVKQFETVADSREELRYDEIKSDAQQQIDDAKAELADGEQKQQTELADAQQKIDDAQQQLDSGRKTLEQKRQEYNDQIAAAQQKIEDSRSQIADGEKEYAAGLAEYQNGIAEFEAQKPETVKTLEGLEAQADSLRKQIADGEQQITQGRTLANGVKSVRDSFANTFVPDLSYLPAEVAAVINASSALDALLPEGTLPQGVSVKDMLQQYVQLDPSDPSQAAQKAALGTQLDAVVTGVHAALDGMEAELAPAKAGLEQLQQGIDDGYAQLGAAQGRLDEAKQKLDASRAQLDDAQNQVDSGQAELDNQKKSGAQALADAQEELDDADAKLAQARIDYENGKKESDGKIADAKEQIADAEQKLADVKQPVWYVWDRDNNPGYSSYQEDAEKVESISQVFPVFFILVAALVCLTTMTRMVEEQRTQIGTLKALGYSSRAIMAKYLWYAILASVIGSIIGLCVGFTLMPAVIINAYQLRYFMPAPITPFRLDYALICTAVAVACTGLSAWAAGYKELREHPAQLMRPKAPPSGKRVLLEKWTALWQKLNFTTKVTIRNLFRYKKRVLMTIIGIAGCTALMLTGFGLQYSIGVIVTKQFDEIFVYDAMGALDSEITDDGIAKVEQRLTDMPGVRDDLMISYQGMDAEAAGKKASVSTFVPQQPDEIGDYIVLRTREGHTPLRLSDSGTIINEKLAKLLSLKVGDTFTLEDADGNQADVLIEGITENYTMNYVYMTPGYYSQVFGKAAPVNSFVLNAQEGADISALSEEILQNDEVQGVSLAESTVSQFGDIVDSLGSIVLVLIVSAGALAFIVMYNLVNINVTERLRELATIKVLGFYDKEVSAYIYRENTISAVIGMLAGLVGGIFLEKFVISTAEVDIVMFAPEIPFTAFLYSGLLTMAFALIVNFVLHFKLKKIDMVESMKSIE</sequence>
<dbReference type="Pfam" id="PF12704">
    <property type="entry name" value="MacB_PCD"/>
    <property type="match status" value="1"/>
</dbReference>
<feature type="domain" description="MacB-like periplasmic core" evidence="10">
    <location>
        <begin position="805"/>
        <end position="1006"/>
    </location>
</feature>
<gene>
    <name evidence="11" type="ORF">CHK_2714</name>
</gene>
<feature type="region of interest" description="Disordered" evidence="7">
    <location>
        <begin position="523"/>
        <end position="552"/>
    </location>
</feature>
<proteinExistence type="predicted"/>
<dbReference type="InterPro" id="IPR038766">
    <property type="entry name" value="Membrane_comp_ABC_pdt"/>
</dbReference>
<feature type="transmembrane region" description="Helical" evidence="8">
    <location>
        <begin position="803"/>
        <end position="823"/>
    </location>
</feature>
<evidence type="ECO:0000256" key="5">
    <source>
        <dbReference type="ARBA" id="ARBA00023136"/>
    </source>
</evidence>
<keyword evidence="2" id="KW-1003">Cell membrane</keyword>
<evidence type="ECO:0000256" key="3">
    <source>
        <dbReference type="ARBA" id="ARBA00022692"/>
    </source>
</evidence>
<dbReference type="PATRIC" id="fig|270498.16.peg.2597"/>
<comment type="subcellular location">
    <subcellularLocation>
        <location evidence="1">Cell membrane</location>
        <topology evidence="1">Multi-pass membrane protein</topology>
    </subcellularLocation>
</comment>
<evidence type="ECO:0000313" key="11">
    <source>
        <dbReference type="EMBL" id="KKI49804.1"/>
    </source>
</evidence>
<name>A0A0M2NBC5_9FIRM</name>
<evidence type="ECO:0000256" key="4">
    <source>
        <dbReference type="ARBA" id="ARBA00022989"/>
    </source>
</evidence>
<keyword evidence="6" id="KW-0175">Coiled coil</keyword>
<feature type="transmembrane region" description="Helical" evidence="8">
    <location>
        <begin position="637"/>
        <end position="654"/>
    </location>
</feature>
<dbReference type="STRING" id="270498.CHK_2714"/>
<feature type="transmembrane region" description="Helical" evidence="8">
    <location>
        <begin position="1124"/>
        <end position="1146"/>
    </location>
</feature>
<feature type="transmembrane region" description="Helical" evidence="8">
    <location>
        <begin position="682"/>
        <end position="710"/>
    </location>
</feature>
<dbReference type="Gene3D" id="1.10.287.1490">
    <property type="match status" value="2"/>
</dbReference>
<dbReference type="Pfam" id="PF02687">
    <property type="entry name" value="FtsX"/>
    <property type="match status" value="2"/>
</dbReference>
<keyword evidence="3 8" id="KW-0812">Transmembrane</keyword>
<dbReference type="GO" id="GO:0005886">
    <property type="term" value="C:plasma membrane"/>
    <property type="evidence" value="ECO:0007669"/>
    <property type="project" value="UniProtKB-SubCell"/>
</dbReference>
<dbReference type="PANTHER" id="PTHR30287">
    <property type="entry name" value="MEMBRANE COMPONENT OF PREDICTED ABC SUPERFAMILY METABOLITE UPTAKE TRANSPORTER"/>
    <property type="match status" value="1"/>
</dbReference>
<evidence type="ECO:0000256" key="1">
    <source>
        <dbReference type="ARBA" id="ARBA00004651"/>
    </source>
</evidence>
<feature type="transmembrane region" description="Helical" evidence="8">
    <location>
        <begin position="730"/>
        <end position="751"/>
    </location>
</feature>
<evidence type="ECO:0000256" key="6">
    <source>
        <dbReference type="SAM" id="Coils"/>
    </source>
</evidence>
<feature type="transmembrane region" description="Helical" evidence="8">
    <location>
        <begin position="16"/>
        <end position="33"/>
    </location>
</feature>
<evidence type="ECO:0000256" key="7">
    <source>
        <dbReference type="SAM" id="MobiDB-lite"/>
    </source>
</evidence>
<keyword evidence="5 8" id="KW-0472">Membrane</keyword>
<dbReference type="AlphaFoldDB" id="A0A0M2NBC5"/>
<evidence type="ECO:0000313" key="12">
    <source>
        <dbReference type="Proteomes" id="UP000034076"/>
    </source>
</evidence>
<feature type="transmembrane region" description="Helical" evidence="8">
    <location>
        <begin position="1031"/>
        <end position="1054"/>
    </location>
</feature>
<dbReference type="Proteomes" id="UP000034076">
    <property type="component" value="Unassembled WGS sequence"/>
</dbReference>
<organism evidence="11 12">
    <name type="scientific">Christensenella hongkongensis</name>
    <dbReference type="NCBI Taxonomy" id="270498"/>
    <lineage>
        <taxon>Bacteria</taxon>
        <taxon>Bacillati</taxon>
        <taxon>Bacillota</taxon>
        <taxon>Clostridia</taxon>
        <taxon>Christensenellales</taxon>
        <taxon>Christensenellaceae</taxon>
        <taxon>Christensenella</taxon>
    </lineage>
</organism>
<keyword evidence="4 8" id="KW-1133">Transmembrane helix</keyword>
<feature type="transmembrane region" description="Helical" evidence="8">
    <location>
        <begin position="1086"/>
        <end position="1104"/>
    </location>
</feature>
<dbReference type="InterPro" id="IPR025857">
    <property type="entry name" value="MacB_PCD"/>
</dbReference>
<evidence type="ECO:0000256" key="2">
    <source>
        <dbReference type="ARBA" id="ARBA00022475"/>
    </source>
</evidence>
<evidence type="ECO:0000259" key="10">
    <source>
        <dbReference type="Pfam" id="PF12704"/>
    </source>
</evidence>
<evidence type="ECO:0000256" key="8">
    <source>
        <dbReference type="SAM" id="Phobius"/>
    </source>
</evidence>
<dbReference type="EMBL" id="LAYJ01000118">
    <property type="protein sequence ID" value="KKI49804.1"/>
    <property type="molecule type" value="Genomic_DNA"/>
</dbReference>
<reference evidence="11 12" key="1">
    <citation type="submission" date="2015-04" db="EMBL/GenBank/DDBJ databases">
        <title>Draft genome sequence of bacteremic isolate Catabacter hongkongensis type strain HKU16T.</title>
        <authorList>
            <person name="Lau S.K."/>
            <person name="Teng J.L."/>
            <person name="Huang Y."/>
            <person name="Curreem S.O."/>
            <person name="Tsui S.K."/>
            <person name="Woo P.C."/>
        </authorList>
    </citation>
    <scope>NUCLEOTIDE SEQUENCE [LARGE SCALE GENOMIC DNA]</scope>
    <source>
        <strain evidence="11 12">HKU16</strain>
    </source>
</reference>
<feature type="domain" description="ABC3 transporter permease C-terminal" evidence="9">
    <location>
        <begin position="637"/>
        <end position="754"/>
    </location>
</feature>
<protein>
    <submittedName>
        <fullName evidence="11">ABC transporter permease protein</fullName>
    </submittedName>
</protein>
<keyword evidence="12" id="KW-1185">Reference proteome</keyword>
<dbReference type="PANTHER" id="PTHR30287:SF1">
    <property type="entry name" value="INNER MEMBRANE PROTEIN"/>
    <property type="match status" value="1"/>
</dbReference>
<feature type="domain" description="ABC3 transporter permease C-terminal" evidence="9">
    <location>
        <begin position="1037"/>
        <end position="1144"/>
    </location>
</feature>
<dbReference type="SUPFAM" id="SSF57997">
    <property type="entry name" value="Tropomyosin"/>
    <property type="match status" value="1"/>
</dbReference>